<dbReference type="Pfam" id="PF17111">
    <property type="entry name" value="PigL_N"/>
    <property type="match status" value="1"/>
</dbReference>
<keyword evidence="6" id="KW-1185">Reference proteome</keyword>
<accession>A0A9P8W902</accession>
<dbReference type="InterPro" id="IPR031348">
    <property type="entry name" value="PigL_N"/>
</dbReference>
<feature type="domain" description="Azaphilone pigments biosynthesis cluster protein L N-terminal" evidence="3">
    <location>
        <begin position="20"/>
        <end position="210"/>
    </location>
</feature>
<feature type="repeat" description="ANK" evidence="2">
    <location>
        <begin position="1847"/>
        <end position="1879"/>
    </location>
</feature>
<dbReference type="Pfam" id="PF24883">
    <property type="entry name" value="NPHP3_N"/>
    <property type="match status" value="1"/>
</dbReference>
<dbReference type="InterPro" id="IPR027417">
    <property type="entry name" value="P-loop_NTPase"/>
</dbReference>
<gene>
    <name evidence="5" type="ORF">B0T10DRAFT_604285</name>
</gene>
<feature type="repeat" description="ANK" evidence="2">
    <location>
        <begin position="962"/>
        <end position="994"/>
    </location>
</feature>
<comment type="caution">
    <text evidence="5">The sequence shown here is derived from an EMBL/GenBank/DDBJ whole genome shotgun (WGS) entry which is preliminary data.</text>
</comment>
<dbReference type="PROSITE" id="PS50297">
    <property type="entry name" value="ANK_REP_REGION"/>
    <property type="match status" value="4"/>
</dbReference>
<feature type="repeat" description="ANK" evidence="2">
    <location>
        <begin position="1587"/>
        <end position="1619"/>
    </location>
</feature>
<dbReference type="SUPFAM" id="SSF52540">
    <property type="entry name" value="P-loop containing nucleoside triphosphate hydrolases"/>
    <property type="match status" value="1"/>
</dbReference>
<reference evidence="5 6" key="1">
    <citation type="journal article" date="2021" name="Nat. Commun.">
        <title>Genetic determinants of endophytism in the Arabidopsis root mycobiome.</title>
        <authorList>
            <person name="Mesny F."/>
            <person name="Miyauchi S."/>
            <person name="Thiergart T."/>
            <person name="Pickel B."/>
            <person name="Atanasova L."/>
            <person name="Karlsson M."/>
            <person name="Huettel B."/>
            <person name="Barry K.W."/>
            <person name="Haridas S."/>
            <person name="Chen C."/>
            <person name="Bauer D."/>
            <person name="Andreopoulos W."/>
            <person name="Pangilinan J."/>
            <person name="LaButti K."/>
            <person name="Riley R."/>
            <person name="Lipzen A."/>
            <person name="Clum A."/>
            <person name="Drula E."/>
            <person name="Henrissat B."/>
            <person name="Kohler A."/>
            <person name="Grigoriev I.V."/>
            <person name="Martin F.M."/>
            <person name="Hacquard S."/>
        </authorList>
    </citation>
    <scope>NUCLEOTIDE SEQUENCE [LARGE SCALE GENOMIC DNA]</scope>
    <source>
        <strain evidence="5 6">MPI-CAGE-CH-0241</strain>
    </source>
</reference>
<dbReference type="Gene3D" id="3.40.50.300">
    <property type="entry name" value="P-loop containing nucleotide triphosphate hydrolases"/>
    <property type="match status" value="1"/>
</dbReference>
<dbReference type="Pfam" id="PF12796">
    <property type="entry name" value="Ank_2"/>
    <property type="match status" value="1"/>
</dbReference>
<dbReference type="PANTHER" id="PTHR10039">
    <property type="entry name" value="AMELOGENIN"/>
    <property type="match status" value="1"/>
</dbReference>
<dbReference type="InterPro" id="IPR056884">
    <property type="entry name" value="NPHP3-like_N"/>
</dbReference>
<dbReference type="SUPFAM" id="SSF48403">
    <property type="entry name" value="Ankyrin repeat"/>
    <property type="match status" value="3"/>
</dbReference>
<proteinExistence type="predicted"/>
<keyword evidence="1" id="KW-0677">Repeat</keyword>
<dbReference type="SMART" id="SM00248">
    <property type="entry name" value="ANK"/>
    <property type="match status" value="15"/>
</dbReference>
<dbReference type="Proteomes" id="UP000777438">
    <property type="component" value="Unassembled WGS sequence"/>
</dbReference>
<evidence type="ECO:0000259" key="3">
    <source>
        <dbReference type="Pfam" id="PF17111"/>
    </source>
</evidence>
<dbReference type="Gene3D" id="1.25.40.20">
    <property type="entry name" value="Ankyrin repeat-containing domain"/>
    <property type="match status" value="5"/>
</dbReference>
<evidence type="ECO:0000259" key="4">
    <source>
        <dbReference type="Pfam" id="PF24883"/>
    </source>
</evidence>
<keyword evidence="2" id="KW-0040">ANK repeat</keyword>
<evidence type="ECO:0000256" key="1">
    <source>
        <dbReference type="ARBA" id="ARBA00022737"/>
    </source>
</evidence>
<evidence type="ECO:0000313" key="5">
    <source>
        <dbReference type="EMBL" id="KAH6893018.1"/>
    </source>
</evidence>
<dbReference type="PROSITE" id="PS50088">
    <property type="entry name" value="ANK_REPEAT"/>
    <property type="match status" value="4"/>
</dbReference>
<dbReference type="EMBL" id="JAGPYM010000006">
    <property type="protein sequence ID" value="KAH6893018.1"/>
    <property type="molecule type" value="Genomic_DNA"/>
</dbReference>
<feature type="domain" description="Nephrocystin 3-like N-terminal" evidence="4">
    <location>
        <begin position="228"/>
        <end position="393"/>
    </location>
</feature>
<evidence type="ECO:0000256" key="2">
    <source>
        <dbReference type="PROSITE-ProRule" id="PRU00023"/>
    </source>
</evidence>
<organism evidence="5 6">
    <name type="scientific">Thelonectria olida</name>
    <dbReference type="NCBI Taxonomy" id="1576542"/>
    <lineage>
        <taxon>Eukaryota</taxon>
        <taxon>Fungi</taxon>
        <taxon>Dikarya</taxon>
        <taxon>Ascomycota</taxon>
        <taxon>Pezizomycotina</taxon>
        <taxon>Sordariomycetes</taxon>
        <taxon>Hypocreomycetidae</taxon>
        <taxon>Hypocreales</taxon>
        <taxon>Nectriaceae</taxon>
        <taxon>Thelonectria</taxon>
    </lineage>
</organism>
<dbReference type="PANTHER" id="PTHR10039:SF15">
    <property type="entry name" value="NACHT DOMAIN-CONTAINING PROTEIN"/>
    <property type="match status" value="1"/>
</dbReference>
<protein>
    <submittedName>
        <fullName evidence="5">Uncharacterized protein</fullName>
    </submittedName>
</protein>
<sequence length="2222" mass="246897">MASLLSLGYAEYESLPINSMDPFSLSASIAGLIALADITFKYVYKYVRAAKGAENDIQALSDEINGLATLLRVLGALATDLEAEGDRFDPALRTHYLSHCNKTLARIETRVKKAADSLTRSKFEGFSRQLKWPFSMSETKDLLAELSRHKATIGVALATDSMRKLQLSLSKTSELEKQVSAITRTVKQIEINTLIEVNSQKQRILDYFMKASPQSNLETSIRLRHAMTGLWLTESPRLIQFLETPGSKLWLTGIPGAGKTVLAGSVIQEALVRSHAAPETSVAFFFCDYKSPATWETSTILGAVASQLARQKDEAFEILRQYHDDLHPERGLAQAPDSEELRARISQMSKLFGQTIIVIDGLDECGDNEGDVVDMLLEVAEFSEGVSMALFSRDHFNIRIRLEQDFSIVPIAAHTEDIQLYVGAELEKRIQSRRLLLSDMNMKDEIMDALVGRAEGMFRWVVCQLDYLCDCAHDGERREALRQLPPDLPESYRRLLERVNRFSPRVQAMVQMCLSFIEFTSPRLTILELRQAVSTPDTLGATLDKSNTISEQEIARRCSSFIRKSEDGLYFEFAHFSVREFLGNEVIQSARGPESYISQERSRSLLACQCLRFLQLRNFQRQPTVSEKELSFAEERHEVYPFYHYSAIQWIDLTREGLNDLTLPLATTLFHPRKKAQFLLWAIQILRSVATTMDKADDHDDGWKDPAHRRVCQRVLDASFKPLHMAAALNLPEICGFLLGQGEKVDCRWGNVRPIDLAFTSVLEMPEISTLSKSVDHIHPMSHLLPQSIRRNLSIDCLISSGARPSNRVLSPDSLSPLSVVSILGAWLGDFTPLLKLLSCNIVPTELEVKFLGDCMDWRMGKVFEKTDATESSTLAILQHLASTSAFTSDWGRQMGSIIWHYALKRNFSYTNDPFLVDSRISISEDALVVQTQAAISIDNTESVKQCLADGRLDQNAPYSEDGNTFLHLAVQKASYKVLEVLLVAGCNPGLENADGNLPIHMHDWSNDFQHFEIMKGFGVSLSSPNAQGYTIWHCWAHHASIFDEFPAGLFELDGEAASKALQMRTPTGHTPLSILLKTRPLKPKFDMNDVLERRALLLLETCSTIPGFWENHDPVFGAAAQFGSEMIIRRLQEAGARFEVAVEGACTPLHQVGAAMPLGGVQFLLAMYQDALTWRFQDELPMEAYIKACLRDGFAPAMDVTEVLIPPVSNRETLWTFVCNLLGHTQQRPDHGWSVLAYKQWISMTEDVTATILGLGAMEIYEERTHNSGVTALLSGLNGAVSWLQPLTFYLTPDTLRDALSRTKHWATARESFEVFKFFISAVMNRNLDMFRLLLEHGVDVHSRRNRAFSLVEDVFRAEKVHYPCSSPVGRVILQELLDYCTEQGLKEFQPTNEGRGLLHGLATSKDVTHVLWLVEALVKRGVDVNGVTQDNRGFSVLTYHLYKASSQYAQLLLELGADPLIGGHSDSPTALQAATATGNVAFLEKLLAHTTKASSDMKWEIPMTVSFTLGGSTVALRKANALHQAAIGNFTDCLKFFLDNRLISIDTSKSLEGWTPLHLSAFRADVKSMKLLTSKGFDVMAENQFGETPLHIAVRGKSLSAVKLLLKNGATQSLNFKGESPMQYARNRDLAEIALYLHENCKDEKKLSQAVRRRILSKEQLNIFAESLTRAARNDDQSECEGLLIAGCPVDIPLPGTGACTALVLALQLESLGVAKWLLSKGASVLKSNGETGESEPDDINSHLGAIEIAASAPILNPLLPQLVTSYCSQGGDLVFGDDFPCHHAVWNGNVDGLELLIQSMEACGPALECKYQMPLSRIIEVVVNRRSHDPRLPSYIHQSLSDIHQVTPLHTASSTGNISAASLLVEKGALINATDPHSRTPLIWAETADMAEHLVSSGASTGVIYRTGLLRLLGWLPAGVFEEIYPILFSRMPNNSLINSVAWGYPTPVEYTQLTPEIITTLNESSHSFIVEDGGGCSLMHRIICEDDLSDVVLNGEYGLLETTPFPWHLQWEMMRSIAFLTSRFCHFRRHLPHDIFQKILNLEPPRAGSWSPLCLAAALDLVGIMANCLEMGARIDFEGCPAGSAVMVASVCGSFDAVKFLVRNGASVAYESSVGQHGTRSCFSLAESQEIKSWLLAGRFMDQRRIAAPRGNQGTEEVQTQPWSGIGRSGVRLYGKREKDPMGSTLDNAKRLGKAKKYWEGKVLPIDDEIASLLDEEN</sequence>
<dbReference type="OrthoDB" id="194358at2759"/>
<dbReference type="InterPro" id="IPR002110">
    <property type="entry name" value="Ankyrin_rpt"/>
</dbReference>
<dbReference type="Pfam" id="PF00023">
    <property type="entry name" value="Ank"/>
    <property type="match status" value="2"/>
</dbReference>
<evidence type="ECO:0000313" key="6">
    <source>
        <dbReference type="Proteomes" id="UP000777438"/>
    </source>
</evidence>
<name>A0A9P8W902_9HYPO</name>
<dbReference type="InterPro" id="IPR036770">
    <property type="entry name" value="Ankyrin_rpt-contain_sf"/>
</dbReference>
<feature type="repeat" description="ANK" evidence="2">
    <location>
        <begin position="1554"/>
        <end position="1586"/>
    </location>
</feature>